<dbReference type="InterPro" id="IPR053325">
    <property type="entry name" value="H3-Acetyl_Activator"/>
</dbReference>
<evidence type="ECO:0000313" key="3">
    <source>
        <dbReference type="Proteomes" id="UP001519460"/>
    </source>
</evidence>
<feature type="coiled-coil region" evidence="1">
    <location>
        <begin position="105"/>
        <end position="159"/>
    </location>
</feature>
<name>A0ABD0K242_9CAEN</name>
<protein>
    <submittedName>
        <fullName evidence="2">Uncharacterized protein</fullName>
    </submittedName>
</protein>
<gene>
    <name evidence="2" type="ORF">BaRGS_00027754</name>
</gene>
<evidence type="ECO:0000256" key="1">
    <source>
        <dbReference type="SAM" id="Coils"/>
    </source>
</evidence>
<proteinExistence type="predicted"/>
<evidence type="ECO:0000313" key="2">
    <source>
        <dbReference type="EMBL" id="KAK7481035.1"/>
    </source>
</evidence>
<dbReference type="EMBL" id="JACVVK020000269">
    <property type="protein sequence ID" value="KAK7481035.1"/>
    <property type="molecule type" value="Genomic_DNA"/>
</dbReference>
<sequence length="187" mass="20917">MFWKCVRSVPTGFRFYARVNADFFCMRTHVTVSVSVASTSKSTANRKPFAAKPHSVCAMMSHVNRSTLQTSTLHRLPAQGGVQSYVTTTTGLMARLKPEEVRKRVEELTDLFAEARELLGDARESVGTTYFSDDMSDAQEAVSNTLAAYEALLSELEKDQKDDVVRTIGLRMEELRAQEQAIKDLLD</sequence>
<keyword evidence="3" id="KW-1185">Reference proteome</keyword>
<dbReference type="Proteomes" id="UP001519460">
    <property type="component" value="Unassembled WGS sequence"/>
</dbReference>
<reference evidence="2 3" key="1">
    <citation type="journal article" date="2023" name="Sci. Data">
        <title>Genome assembly of the Korean intertidal mud-creeper Batillaria attramentaria.</title>
        <authorList>
            <person name="Patra A.K."/>
            <person name="Ho P.T."/>
            <person name="Jun S."/>
            <person name="Lee S.J."/>
            <person name="Kim Y."/>
            <person name="Won Y.J."/>
        </authorList>
    </citation>
    <scope>NUCLEOTIDE SEQUENCE [LARGE SCALE GENOMIC DNA]</scope>
    <source>
        <strain evidence="2">Wonlab-2016</strain>
    </source>
</reference>
<accession>A0ABD0K242</accession>
<comment type="caution">
    <text evidence="2">The sequence shown here is derived from an EMBL/GenBank/DDBJ whole genome shotgun (WGS) entry which is preliminary data.</text>
</comment>
<dbReference type="PANTHER" id="PTHR35706">
    <property type="entry name" value="F14O23.11 PROTEIN"/>
    <property type="match status" value="1"/>
</dbReference>
<dbReference type="AlphaFoldDB" id="A0ABD0K242"/>
<keyword evidence="1" id="KW-0175">Coiled coil</keyword>
<organism evidence="2 3">
    <name type="scientific">Batillaria attramentaria</name>
    <dbReference type="NCBI Taxonomy" id="370345"/>
    <lineage>
        <taxon>Eukaryota</taxon>
        <taxon>Metazoa</taxon>
        <taxon>Spiralia</taxon>
        <taxon>Lophotrochozoa</taxon>
        <taxon>Mollusca</taxon>
        <taxon>Gastropoda</taxon>
        <taxon>Caenogastropoda</taxon>
        <taxon>Sorbeoconcha</taxon>
        <taxon>Cerithioidea</taxon>
        <taxon>Batillariidae</taxon>
        <taxon>Batillaria</taxon>
    </lineage>
</organism>
<dbReference type="PANTHER" id="PTHR35706:SF1">
    <property type="entry name" value="EMBRYOGENESIS-LIKE PROTEIN"/>
    <property type="match status" value="1"/>
</dbReference>